<reference evidence="5 6" key="1">
    <citation type="submission" date="2023-07" db="EMBL/GenBank/DDBJ databases">
        <title>Genomic Encyclopedia of Type Strains, Phase IV (KMG-IV): sequencing the most valuable type-strain genomes for metagenomic binning, comparative biology and taxonomic classification.</title>
        <authorList>
            <person name="Goeker M."/>
        </authorList>
    </citation>
    <scope>NUCLEOTIDE SEQUENCE [LARGE SCALE GENOMIC DNA]</scope>
    <source>
        <strain evidence="5 6">DSM 17740</strain>
    </source>
</reference>
<organism evidence="5 6">
    <name type="scientific">Caldalkalibacillus uzonensis</name>
    <dbReference type="NCBI Taxonomy" id="353224"/>
    <lineage>
        <taxon>Bacteria</taxon>
        <taxon>Bacillati</taxon>
        <taxon>Bacillota</taxon>
        <taxon>Bacilli</taxon>
        <taxon>Bacillales</taxon>
        <taxon>Bacillaceae</taxon>
        <taxon>Caldalkalibacillus</taxon>
    </lineage>
</organism>
<dbReference type="PANTHER" id="PTHR40083">
    <property type="entry name" value="UPF0122 PROTEIN CBO2450/CLC_2298"/>
    <property type="match status" value="1"/>
</dbReference>
<dbReference type="InterPro" id="IPR013324">
    <property type="entry name" value="RNA_pol_sigma_r3/r4-like"/>
</dbReference>
<dbReference type="Gene3D" id="1.10.10.10">
    <property type="entry name" value="Winged helix-like DNA-binding domain superfamily/Winged helix DNA-binding domain"/>
    <property type="match status" value="1"/>
</dbReference>
<dbReference type="InterPro" id="IPR007394">
    <property type="entry name" value="UPF0122"/>
</dbReference>
<comment type="function">
    <text evidence="2 3">Might take part in the signal recognition particle (SRP) pathway. This is inferred from the conservation of its genetic proximity to ftsY/ffh. May be a regulatory protein.</text>
</comment>
<dbReference type="InterPro" id="IPR036388">
    <property type="entry name" value="WH-like_DNA-bd_sf"/>
</dbReference>
<dbReference type="Pfam" id="PF04297">
    <property type="entry name" value="UPF0122"/>
    <property type="match status" value="1"/>
</dbReference>
<evidence type="ECO:0000256" key="4">
    <source>
        <dbReference type="SAM" id="Coils"/>
    </source>
</evidence>
<dbReference type="InterPro" id="IPR054831">
    <property type="entry name" value="UPF0122_fam_protein"/>
</dbReference>
<keyword evidence="4" id="KW-0175">Coiled coil</keyword>
<accession>A0ABU0CN71</accession>
<name>A0ABU0CN71_9BACI</name>
<evidence type="ECO:0000256" key="3">
    <source>
        <dbReference type="HAMAP-Rule" id="MF_00245"/>
    </source>
</evidence>
<evidence type="ECO:0000256" key="2">
    <source>
        <dbReference type="ARBA" id="ARBA00024764"/>
    </source>
</evidence>
<evidence type="ECO:0000313" key="6">
    <source>
        <dbReference type="Proteomes" id="UP001232445"/>
    </source>
</evidence>
<keyword evidence="5" id="KW-0238">DNA-binding</keyword>
<dbReference type="NCBIfam" id="NF045758">
    <property type="entry name" value="YlxM"/>
    <property type="match status" value="1"/>
</dbReference>
<comment type="caution">
    <text evidence="5">The sequence shown here is derived from an EMBL/GenBank/DDBJ whole genome shotgun (WGS) entry which is preliminary data.</text>
</comment>
<dbReference type="SUPFAM" id="SSF88659">
    <property type="entry name" value="Sigma3 and sigma4 domains of RNA polymerase sigma factors"/>
    <property type="match status" value="1"/>
</dbReference>
<evidence type="ECO:0000256" key="1">
    <source>
        <dbReference type="ARBA" id="ARBA00008720"/>
    </source>
</evidence>
<dbReference type="Proteomes" id="UP001232445">
    <property type="component" value="Unassembled WGS sequence"/>
</dbReference>
<dbReference type="RefSeq" id="WP_307334727.1">
    <property type="nucleotide sequence ID" value="NZ_JAUSUQ010000001.1"/>
</dbReference>
<dbReference type="GO" id="GO:0003677">
    <property type="term" value="F:DNA binding"/>
    <property type="evidence" value="ECO:0007669"/>
    <property type="project" value="UniProtKB-KW"/>
</dbReference>
<gene>
    <name evidence="5" type="ORF">J2S00_000303</name>
</gene>
<protein>
    <recommendedName>
        <fullName evidence="3">UPF0122 protein J2S00_000303</fullName>
    </recommendedName>
</protein>
<proteinExistence type="inferred from homology"/>
<keyword evidence="6" id="KW-1185">Reference proteome</keyword>
<dbReference type="HAMAP" id="MF_00245">
    <property type="entry name" value="UPF0122"/>
    <property type="match status" value="1"/>
</dbReference>
<sequence>MLEKKTHLNLLYDFYHPLLTDKQRQYMELYYYDDLSLSEIAEQFQVSRQAVYEHLKRAEELLTKYEAQLQLAAKYAQRQQLLERMTGLLEESSPDREELKRLVSALKNVD</sequence>
<evidence type="ECO:0000313" key="5">
    <source>
        <dbReference type="EMBL" id="MDQ0337533.1"/>
    </source>
</evidence>
<feature type="coiled-coil region" evidence="4">
    <location>
        <begin position="48"/>
        <end position="75"/>
    </location>
</feature>
<dbReference type="EMBL" id="JAUSUQ010000001">
    <property type="protein sequence ID" value="MDQ0337533.1"/>
    <property type="molecule type" value="Genomic_DNA"/>
</dbReference>
<dbReference type="NCBIfam" id="NF001070">
    <property type="entry name" value="PRK00118.1-6"/>
    <property type="match status" value="1"/>
</dbReference>
<dbReference type="PANTHER" id="PTHR40083:SF1">
    <property type="entry name" value="UPF0122 PROTEIN YLXM"/>
    <property type="match status" value="1"/>
</dbReference>
<comment type="similarity">
    <text evidence="1 3">Belongs to the UPF0122 family.</text>
</comment>